<organism evidence="1">
    <name type="scientific">Thermocrinis ruber</name>
    <dbReference type="NCBI Taxonomy" id="75906"/>
    <lineage>
        <taxon>Bacteria</taxon>
        <taxon>Pseudomonadati</taxon>
        <taxon>Aquificota</taxon>
        <taxon>Aquificia</taxon>
        <taxon>Aquificales</taxon>
        <taxon>Aquificaceae</taxon>
        <taxon>Thermocrinis</taxon>
    </lineage>
</organism>
<reference evidence="1" key="1">
    <citation type="journal article" date="2020" name="mSystems">
        <title>Genome- and Community-Level Interaction Insights into Carbon Utilization and Element Cycling Functions of Hydrothermarchaeota in Hydrothermal Sediment.</title>
        <authorList>
            <person name="Zhou Z."/>
            <person name="Liu Y."/>
            <person name="Xu W."/>
            <person name="Pan J."/>
            <person name="Luo Z.H."/>
            <person name="Li M."/>
        </authorList>
    </citation>
    <scope>NUCLEOTIDE SEQUENCE [LARGE SCALE GENOMIC DNA]</scope>
    <source>
        <strain evidence="1">SpSt-114</strain>
    </source>
</reference>
<proteinExistence type="predicted"/>
<protein>
    <submittedName>
        <fullName evidence="1">Uncharacterized protein</fullName>
    </submittedName>
</protein>
<dbReference type="EMBL" id="DSAC01000095">
    <property type="protein sequence ID" value="HHO74477.1"/>
    <property type="molecule type" value="Genomic_DNA"/>
</dbReference>
<evidence type="ECO:0000313" key="1">
    <source>
        <dbReference type="EMBL" id="HHO74477.1"/>
    </source>
</evidence>
<accession>A0A7C5X3U6</accession>
<name>A0A7C5X3U6_9AQUI</name>
<comment type="caution">
    <text evidence="1">The sequence shown here is derived from an EMBL/GenBank/DDBJ whole genome shotgun (WGS) entry which is preliminary data.</text>
</comment>
<sequence>MKRVWVAFARPFDDADHPEPWFRVVAPADWERERVENTLRDMGYDKVAYVVEICHALRIGLAEACFRGVLAGESLQPAWDYVWGGAPRKVLYLPSGRSKILPAISPRGGRAVINLPAFPQAVVSVHHEVDEDWHVIKVCVSGIPNGFFLKRSPEGYRYSEIVGRVLEDFSPIRLRVGSTEDGLEIEVPAYLVGLEQVQALCKLVKGLTEKLLRRGFLTYRKDGKGKALPEYYLEFLTSWEFQTLQPLKG</sequence>
<gene>
    <name evidence="1" type="ORF">ENN04_07605</name>
</gene>
<dbReference type="AlphaFoldDB" id="A0A7C5X3U6"/>